<organism evidence="1 2">
    <name type="scientific">Trifolium pratense</name>
    <name type="common">Red clover</name>
    <dbReference type="NCBI Taxonomy" id="57577"/>
    <lineage>
        <taxon>Eukaryota</taxon>
        <taxon>Viridiplantae</taxon>
        <taxon>Streptophyta</taxon>
        <taxon>Embryophyta</taxon>
        <taxon>Tracheophyta</taxon>
        <taxon>Spermatophyta</taxon>
        <taxon>Magnoliopsida</taxon>
        <taxon>eudicotyledons</taxon>
        <taxon>Gunneridae</taxon>
        <taxon>Pentapetalae</taxon>
        <taxon>rosids</taxon>
        <taxon>fabids</taxon>
        <taxon>Fabales</taxon>
        <taxon>Fabaceae</taxon>
        <taxon>Papilionoideae</taxon>
        <taxon>50 kb inversion clade</taxon>
        <taxon>NPAAA clade</taxon>
        <taxon>Hologalegina</taxon>
        <taxon>IRL clade</taxon>
        <taxon>Trifolieae</taxon>
        <taxon>Trifolium</taxon>
    </lineage>
</organism>
<evidence type="ECO:0000313" key="2">
    <source>
        <dbReference type="Proteomes" id="UP001177021"/>
    </source>
</evidence>
<keyword evidence="2" id="KW-1185">Reference proteome</keyword>
<evidence type="ECO:0000313" key="1">
    <source>
        <dbReference type="EMBL" id="CAJ2649569.1"/>
    </source>
</evidence>
<dbReference type="EMBL" id="CASHSV030000109">
    <property type="protein sequence ID" value="CAJ2649569.1"/>
    <property type="molecule type" value="Genomic_DNA"/>
</dbReference>
<protein>
    <submittedName>
        <fullName evidence="1">Uncharacterized protein</fullName>
    </submittedName>
</protein>
<sequence>MVKIDESLDVDSNEVSSTDSHTSDDEDSSYSVSDGHDRSDDGDDTGDHHDDDDDDGDDDDDHDFGDEASIGERAVRINSMTADEIRGMEFGSVDEAYEFYYQYGKCKGFSVRKSDDKKKIGPDGSKIITNKLFVCSRQGLRDKRHISRLDRKREHRRLTRTKCTARFRVTYKADKGRFIVSVFEETHNHELTSARFVHLHPVYRKISEADRAQVDGMQSRGIRTCHIMGYMVAQKGGYGGVGFTKKDLYNYFDKKMRDIVKDGDVAASLHYLNAKSATDPMLYAEYAADTSNGRMKSLFWADGTSRSDYFCFGDVVAFDTTYKRNKYNLPLVIFSGCNHHSQTIIFGAALVSDETTETYKWVLNCFLECMENKRPKAVVTDGDGAMREAIKEVFPDATHRLCAWHLNKNAGENVKNSGFLKGFKKAMFSNFSKDDFEEYWSEMIKENGVEGHPWVIKTYENKLLWATAYLRDKFFGRIRTTSQCEAINAIIKSYVRKKGCIFEFMQNFEQALRGYRNNELVEDFKSKFSEPVLTTQLRLIESNAAKIYTAEIFKEVKEEIMKAGELIVKHKKEIGDTKFYTLTKYCRDVYERTVVYDGDTFQCSCRLFDSRGLPCSHIFHVMKEEHVDHIPSTLVLSRWTKDAKIDYLNMVDVNDPVDSDVIELARFGAYCSVLTSFCKEASKKNGVYGDIMDDLMKLKKKYCSVEDPIGTQKSVVGDPIPVQSKGAPKKKKNDAKALRHCTHCKSTTHNARTCSDKKRKKSCNAESSVQDINSELPVDVGESSVRQKKKKCAEQPKDLCESRVAPKKKKCSELPKDRCESIVQKKNKCSVQLKESGANVSTPTHIDVTSATGQFTPMYGFQHMIPMLHPVMQQMHVPSGQHVPPAQHVTSVPHVPPIYQMMNRVKIEPENLIYLSSDDEGPIVKGRRNRRMQSKGEASQGMNGRMQGSSPPVQGRNGRMQSKGEASQGMNGRMQGSSPPVQGRNGRMQSNRTPLQGRNDSVRGKSAAAEANAHNCEWVTPVSRAIQNLKKKQTLHLPAWVVQDRLQGLSGIRLRSHTNRRIYNCTILNPGRGPFQRYVGSGWYDYLDDHKPKVGDLLHFSVKSPPEFMAVELFRKDPTS</sequence>
<name>A0ACB0K019_TRIPR</name>
<proteinExistence type="predicted"/>
<comment type="caution">
    <text evidence="1">The sequence shown here is derived from an EMBL/GenBank/DDBJ whole genome shotgun (WGS) entry which is preliminary data.</text>
</comment>
<gene>
    <name evidence="1" type="ORF">MILVUS5_LOCUS17639</name>
</gene>
<reference evidence="1" key="1">
    <citation type="submission" date="2023-10" db="EMBL/GenBank/DDBJ databases">
        <authorList>
            <person name="Rodriguez Cubillos JULIANA M."/>
            <person name="De Vega J."/>
        </authorList>
    </citation>
    <scope>NUCLEOTIDE SEQUENCE</scope>
</reference>
<accession>A0ACB0K019</accession>
<dbReference type="Proteomes" id="UP001177021">
    <property type="component" value="Unassembled WGS sequence"/>
</dbReference>